<dbReference type="InParanoid" id="B4JTH7"/>
<protein>
    <submittedName>
        <fullName evidence="1">GH23104</fullName>
    </submittedName>
</protein>
<dbReference type="EMBL" id="CH916373">
    <property type="protein sequence ID" value="EDV95067.1"/>
    <property type="molecule type" value="Genomic_DNA"/>
</dbReference>
<accession>B4JTH7</accession>
<dbReference type="AlphaFoldDB" id="B4JTH7"/>
<sequence>MQNGFVANAAVLCKMVVPANATLNLIINYRAGNGVYSQMEKEEQEQEAEEEKVQKQKLNSCLGHIWATFIAGNCIKTNGNGHMVNT</sequence>
<gene>
    <name evidence="1" type="primary">Dgri\GH23104</name>
    <name evidence="1" type="ORF">Dgri_GH23104</name>
</gene>
<evidence type="ECO:0000313" key="1">
    <source>
        <dbReference type="EMBL" id="EDV95067.1"/>
    </source>
</evidence>
<proteinExistence type="predicted"/>
<evidence type="ECO:0000313" key="2">
    <source>
        <dbReference type="Proteomes" id="UP000001070"/>
    </source>
</evidence>
<organism evidence="2">
    <name type="scientific">Drosophila grimshawi</name>
    <name type="common">Hawaiian fruit fly</name>
    <name type="synonym">Idiomyia grimshawi</name>
    <dbReference type="NCBI Taxonomy" id="7222"/>
    <lineage>
        <taxon>Eukaryota</taxon>
        <taxon>Metazoa</taxon>
        <taxon>Ecdysozoa</taxon>
        <taxon>Arthropoda</taxon>
        <taxon>Hexapoda</taxon>
        <taxon>Insecta</taxon>
        <taxon>Pterygota</taxon>
        <taxon>Neoptera</taxon>
        <taxon>Endopterygota</taxon>
        <taxon>Diptera</taxon>
        <taxon>Brachycera</taxon>
        <taxon>Muscomorpha</taxon>
        <taxon>Ephydroidea</taxon>
        <taxon>Drosophilidae</taxon>
        <taxon>Drosophila</taxon>
        <taxon>Hawaiian Drosophila</taxon>
    </lineage>
</organism>
<reference evidence="1 2" key="1">
    <citation type="journal article" date="2007" name="Nature">
        <title>Evolution of genes and genomes on the Drosophila phylogeny.</title>
        <authorList>
            <consortium name="Drosophila 12 Genomes Consortium"/>
            <person name="Clark A.G."/>
            <person name="Eisen M.B."/>
            <person name="Smith D.R."/>
            <person name="Bergman C.M."/>
            <person name="Oliver B."/>
            <person name="Markow T.A."/>
            <person name="Kaufman T.C."/>
            <person name="Kellis M."/>
            <person name="Gelbart W."/>
            <person name="Iyer V.N."/>
            <person name="Pollard D.A."/>
            <person name="Sackton T.B."/>
            <person name="Larracuente A.M."/>
            <person name="Singh N.D."/>
            <person name="Abad J.P."/>
            <person name="Abt D.N."/>
            <person name="Adryan B."/>
            <person name="Aguade M."/>
            <person name="Akashi H."/>
            <person name="Anderson W.W."/>
            <person name="Aquadro C.F."/>
            <person name="Ardell D.H."/>
            <person name="Arguello R."/>
            <person name="Artieri C.G."/>
            <person name="Barbash D.A."/>
            <person name="Barker D."/>
            <person name="Barsanti P."/>
            <person name="Batterham P."/>
            <person name="Batzoglou S."/>
            <person name="Begun D."/>
            <person name="Bhutkar A."/>
            <person name="Blanco E."/>
            <person name="Bosak S.A."/>
            <person name="Bradley R.K."/>
            <person name="Brand A.D."/>
            <person name="Brent M.R."/>
            <person name="Brooks A.N."/>
            <person name="Brown R.H."/>
            <person name="Butlin R.K."/>
            <person name="Caggese C."/>
            <person name="Calvi B.R."/>
            <person name="Bernardo de Carvalho A."/>
            <person name="Caspi A."/>
            <person name="Castrezana S."/>
            <person name="Celniker S.E."/>
            <person name="Chang J.L."/>
            <person name="Chapple C."/>
            <person name="Chatterji S."/>
            <person name="Chinwalla A."/>
            <person name="Civetta A."/>
            <person name="Clifton S.W."/>
            <person name="Comeron J.M."/>
            <person name="Costello J.C."/>
            <person name="Coyne J.A."/>
            <person name="Daub J."/>
            <person name="David R.G."/>
            <person name="Delcher A.L."/>
            <person name="Delehaunty K."/>
            <person name="Do C.B."/>
            <person name="Ebling H."/>
            <person name="Edwards K."/>
            <person name="Eickbush T."/>
            <person name="Evans J.D."/>
            <person name="Filipski A."/>
            <person name="Findeiss S."/>
            <person name="Freyhult E."/>
            <person name="Fulton L."/>
            <person name="Fulton R."/>
            <person name="Garcia A.C."/>
            <person name="Gardiner A."/>
            <person name="Garfield D.A."/>
            <person name="Garvin B.E."/>
            <person name="Gibson G."/>
            <person name="Gilbert D."/>
            <person name="Gnerre S."/>
            <person name="Godfrey J."/>
            <person name="Good R."/>
            <person name="Gotea V."/>
            <person name="Gravely B."/>
            <person name="Greenberg A.J."/>
            <person name="Griffiths-Jones S."/>
            <person name="Gross S."/>
            <person name="Guigo R."/>
            <person name="Gustafson E.A."/>
            <person name="Haerty W."/>
            <person name="Hahn M.W."/>
            <person name="Halligan D.L."/>
            <person name="Halpern A.L."/>
            <person name="Halter G.M."/>
            <person name="Han M.V."/>
            <person name="Heger A."/>
            <person name="Hillier L."/>
            <person name="Hinrichs A.S."/>
            <person name="Holmes I."/>
            <person name="Hoskins R.A."/>
            <person name="Hubisz M.J."/>
            <person name="Hultmark D."/>
            <person name="Huntley M.A."/>
            <person name="Jaffe D.B."/>
            <person name="Jagadeeshan S."/>
            <person name="Jeck W.R."/>
            <person name="Johnson J."/>
            <person name="Jones C.D."/>
            <person name="Jordan W.C."/>
            <person name="Karpen G.H."/>
            <person name="Kataoka E."/>
            <person name="Keightley P.D."/>
            <person name="Kheradpour P."/>
            <person name="Kirkness E.F."/>
            <person name="Koerich L.B."/>
            <person name="Kristiansen K."/>
            <person name="Kudrna D."/>
            <person name="Kulathinal R.J."/>
            <person name="Kumar S."/>
            <person name="Kwok R."/>
            <person name="Lander E."/>
            <person name="Langley C.H."/>
            <person name="Lapoint R."/>
            <person name="Lazzaro B.P."/>
            <person name="Lee S.J."/>
            <person name="Levesque L."/>
            <person name="Li R."/>
            <person name="Lin C.F."/>
            <person name="Lin M.F."/>
            <person name="Lindblad-Toh K."/>
            <person name="Llopart A."/>
            <person name="Long M."/>
            <person name="Low L."/>
            <person name="Lozovsky E."/>
            <person name="Lu J."/>
            <person name="Luo M."/>
            <person name="Machado C.A."/>
            <person name="Makalowski W."/>
            <person name="Marzo M."/>
            <person name="Matsuda M."/>
            <person name="Matzkin L."/>
            <person name="McAllister B."/>
            <person name="McBride C.S."/>
            <person name="McKernan B."/>
            <person name="McKernan K."/>
            <person name="Mendez-Lago M."/>
            <person name="Minx P."/>
            <person name="Mollenhauer M.U."/>
            <person name="Montooth K."/>
            <person name="Mount S.M."/>
            <person name="Mu X."/>
            <person name="Myers E."/>
            <person name="Negre B."/>
            <person name="Newfeld S."/>
            <person name="Nielsen R."/>
            <person name="Noor M.A."/>
            <person name="O'Grady P."/>
            <person name="Pachter L."/>
            <person name="Papaceit M."/>
            <person name="Parisi M.J."/>
            <person name="Parisi M."/>
            <person name="Parts L."/>
            <person name="Pedersen J.S."/>
            <person name="Pesole G."/>
            <person name="Phillippy A.M."/>
            <person name="Ponting C.P."/>
            <person name="Pop M."/>
            <person name="Porcelli D."/>
            <person name="Powell J.R."/>
            <person name="Prohaska S."/>
            <person name="Pruitt K."/>
            <person name="Puig M."/>
            <person name="Quesneville H."/>
            <person name="Ram K.R."/>
            <person name="Rand D."/>
            <person name="Rasmussen M.D."/>
            <person name="Reed L.K."/>
            <person name="Reenan R."/>
            <person name="Reily A."/>
            <person name="Remington K.A."/>
            <person name="Rieger T.T."/>
            <person name="Ritchie M.G."/>
            <person name="Robin C."/>
            <person name="Rogers Y.H."/>
            <person name="Rohde C."/>
            <person name="Rozas J."/>
            <person name="Rubenfield M.J."/>
            <person name="Ruiz A."/>
            <person name="Russo S."/>
            <person name="Salzberg S.L."/>
            <person name="Sanchez-Gracia A."/>
            <person name="Saranga D.J."/>
            <person name="Sato H."/>
            <person name="Schaeffer S.W."/>
            <person name="Schatz M.C."/>
            <person name="Schlenke T."/>
            <person name="Schwartz R."/>
            <person name="Segarra C."/>
            <person name="Singh R.S."/>
            <person name="Sirot L."/>
            <person name="Sirota M."/>
            <person name="Sisneros N.B."/>
            <person name="Smith C.D."/>
            <person name="Smith T.F."/>
            <person name="Spieth J."/>
            <person name="Stage D.E."/>
            <person name="Stark A."/>
            <person name="Stephan W."/>
            <person name="Strausberg R.L."/>
            <person name="Strempel S."/>
            <person name="Sturgill D."/>
            <person name="Sutton G."/>
            <person name="Sutton G.G."/>
            <person name="Tao W."/>
            <person name="Teichmann S."/>
            <person name="Tobari Y.N."/>
            <person name="Tomimura Y."/>
            <person name="Tsolas J.M."/>
            <person name="Valente V.L."/>
            <person name="Venter E."/>
            <person name="Venter J.C."/>
            <person name="Vicario S."/>
            <person name="Vieira F.G."/>
            <person name="Vilella A.J."/>
            <person name="Villasante A."/>
            <person name="Walenz B."/>
            <person name="Wang J."/>
            <person name="Wasserman M."/>
            <person name="Watts T."/>
            <person name="Wilson D."/>
            <person name="Wilson R.K."/>
            <person name="Wing R.A."/>
            <person name="Wolfner M.F."/>
            <person name="Wong A."/>
            <person name="Wong G.K."/>
            <person name="Wu C.I."/>
            <person name="Wu G."/>
            <person name="Yamamoto D."/>
            <person name="Yang H.P."/>
            <person name="Yang S.P."/>
            <person name="Yorke J.A."/>
            <person name="Yoshida K."/>
            <person name="Zdobnov E."/>
            <person name="Zhang P."/>
            <person name="Zhang Y."/>
            <person name="Zimin A.V."/>
            <person name="Baldwin J."/>
            <person name="Abdouelleil A."/>
            <person name="Abdulkadir J."/>
            <person name="Abebe A."/>
            <person name="Abera B."/>
            <person name="Abreu J."/>
            <person name="Acer S.C."/>
            <person name="Aftuck L."/>
            <person name="Alexander A."/>
            <person name="An P."/>
            <person name="Anderson E."/>
            <person name="Anderson S."/>
            <person name="Arachi H."/>
            <person name="Azer M."/>
            <person name="Bachantsang P."/>
            <person name="Barry A."/>
            <person name="Bayul T."/>
            <person name="Berlin A."/>
            <person name="Bessette D."/>
            <person name="Bloom T."/>
            <person name="Blye J."/>
            <person name="Boguslavskiy L."/>
            <person name="Bonnet C."/>
            <person name="Boukhgalter B."/>
            <person name="Bourzgui I."/>
            <person name="Brown A."/>
            <person name="Cahill P."/>
            <person name="Channer S."/>
            <person name="Cheshatsang Y."/>
            <person name="Chuda L."/>
            <person name="Citroen M."/>
            <person name="Collymore A."/>
            <person name="Cooke P."/>
            <person name="Costello M."/>
            <person name="D'Aco K."/>
            <person name="Daza R."/>
            <person name="De Haan G."/>
            <person name="DeGray S."/>
            <person name="DeMaso C."/>
            <person name="Dhargay N."/>
            <person name="Dooley K."/>
            <person name="Dooley E."/>
            <person name="Doricent M."/>
            <person name="Dorje P."/>
            <person name="Dorjee K."/>
            <person name="Dupes A."/>
            <person name="Elong R."/>
            <person name="Falk J."/>
            <person name="Farina A."/>
            <person name="Faro S."/>
            <person name="Ferguson D."/>
            <person name="Fisher S."/>
            <person name="Foley C.D."/>
            <person name="Franke A."/>
            <person name="Friedrich D."/>
            <person name="Gadbois L."/>
            <person name="Gearin G."/>
            <person name="Gearin C.R."/>
            <person name="Giannoukos G."/>
            <person name="Goode T."/>
            <person name="Graham J."/>
            <person name="Grandbois E."/>
            <person name="Grewal S."/>
            <person name="Gyaltsen K."/>
            <person name="Hafez N."/>
            <person name="Hagos B."/>
            <person name="Hall J."/>
            <person name="Henson C."/>
            <person name="Hollinger A."/>
            <person name="Honan T."/>
            <person name="Huard M.D."/>
            <person name="Hughes L."/>
            <person name="Hurhula B."/>
            <person name="Husby M.E."/>
            <person name="Kamat A."/>
            <person name="Kanga B."/>
            <person name="Kashin S."/>
            <person name="Khazanovich D."/>
            <person name="Kisner P."/>
            <person name="Lance K."/>
            <person name="Lara M."/>
            <person name="Lee W."/>
            <person name="Lennon N."/>
            <person name="Letendre F."/>
            <person name="LeVine R."/>
            <person name="Lipovsky A."/>
            <person name="Liu X."/>
            <person name="Liu J."/>
            <person name="Liu S."/>
            <person name="Lokyitsang T."/>
            <person name="Lokyitsang Y."/>
            <person name="Lubonja R."/>
            <person name="Lui A."/>
            <person name="MacDonald P."/>
            <person name="Magnisalis V."/>
            <person name="Maru K."/>
            <person name="Matthews C."/>
            <person name="McCusker W."/>
            <person name="McDonough S."/>
            <person name="Mehta T."/>
            <person name="Meldrim J."/>
            <person name="Meneus L."/>
            <person name="Mihai O."/>
            <person name="Mihalev A."/>
            <person name="Mihova T."/>
            <person name="Mittelman R."/>
            <person name="Mlenga V."/>
            <person name="Montmayeur A."/>
            <person name="Mulrain L."/>
            <person name="Navidi A."/>
            <person name="Naylor J."/>
            <person name="Negash T."/>
            <person name="Nguyen T."/>
            <person name="Nguyen N."/>
            <person name="Nicol R."/>
            <person name="Norbu C."/>
            <person name="Norbu N."/>
            <person name="Novod N."/>
            <person name="O'Neill B."/>
            <person name="Osman S."/>
            <person name="Markiewicz E."/>
            <person name="Oyono O.L."/>
            <person name="Patti C."/>
            <person name="Phunkhang P."/>
            <person name="Pierre F."/>
            <person name="Priest M."/>
            <person name="Raghuraman S."/>
            <person name="Rege F."/>
            <person name="Reyes R."/>
            <person name="Rise C."/>
            <person name="Rogov P."/>
            <person name="Ross K."/>
            <person name="Ryan E."/>
            <person name="Settipalli S."/>
            <person name="Shea T."/>
            <person name="Sherpa N."/>
            <person name="Shi L."/>
            <person name="Shih D."/>
            <person name="Sparrow T."/>
            <person name="Spaulding J."/>
            <person name="Stalker J."/>
            <person name="Stange-Thomann N."/>
            <person name="Stavropoulos S."/>
            <person name="Stone C."/>
            <person name="Strader C."/>
            <person name="Tesfaye S."/>
            <person name="Thomson T."/>
            <person name="Thoulutsang Y."/>
            <person name="Thoulutsang D."/>
            <person name="Topham K."/>
            <person name="Topping I."/>
            <person name="Tsamla T."/>
            <person name="Vassiliev H."/>
            <person name="Vo A."/>
            <person name="Wangchuk T."/>
            <person name="Wangdi T."/>
            <person name="Weiand M."/>
            <person name="Wilkinson J."/>
            <person name="Wilson A."/>
            <person name="Yadav S."/>
            <person name="Young G."/>
            <person name="Yu Q."/>
            <person name="Zembek L."/>
            <person name="Zhong D."/>
            <person name="Zimmer A."/>
            <person name="Zwirko Z."/>
            <person name="Jaffe D.B."/>
            <person name="Alvarez P."/>
            <person name="Brockman W."/>
            <person name="Butler J."/>
            <person name="Chin C."/>
            <person name="Gnerre S."/>
            <person name="Grabherr M."/>
            <person name="Kleber M."/>
            <person name="Mauceli E."/>
            <person name="MacCallum I."/>
        </authorList>
    </citation>
    <scope>NUCLEOTIDE SEQUENCE [LARGE SCALE GENOMIC DNA]</scope>
    <source>
        <strain evidence="2">Tucson 15287-2541.00</strain>
    </source>
</reference>
<name>B4JTH7_DROGR</name>
<dbReference type="Proteomes" id="UP000001070">
    <property type="component" value="Unassembled WGS sequence"/>
</dbReference>
<dbReference type="HOGENOM" id="CLU_2500240_0_0_1"/>
<keyword evidence="2" id="KW-1185">Reference proteome</keyword>